<dbReference type="InterPro" id="IPR001226">
    <property type="entry name" value="Flavodoxin_CS"/>
</dbReference>
<dbReference type="AlphaFoldDB" id="Q0QM49"/>
<evidence type="ECO:0000256" key="8">
    <source>
        <dbReference type="ARBA" id="ARBA00022982"/>
    </source>
</evidence>
<sequence length="169" mass="18309">MAFTIFFATSTGKTEGIADRLKELLPGTEAKDVDNIDSIDELVNAESLICCVPTWNTGADEARSGTAWDDLAQDIPNQDFAGKPVAILGLGDSSGYADFFCDAMEELYTAFLQAGAKMIGKVPTSGYTYEDSKSVIDGKFCGLPIDEDNESELTDQRLDQWVQQVISEA</sequence>
<dbReference type="InterPro" id="IPR029039">
    <property type="entry name" value="Flavoprotein-like_sf"/>
</dbReference>
<evidence type="ECO:0000256" key="2">
    <source>
        <dbReference type="ARBA" id="ARBA00003297"/>
    </source>
</evidence>
<evidence type="ECO:0000256" key="7">
    <source>
        <dbReference type="ARBA" id="ARBA00022643"/>
    </source>
</evidence>
<keyword evidence="6 9" id="KW-0285">Flavoprotein</keyword>
<protein>
    <recommendedName>
        <fullName evidence="4 9">Flavodoxin</fullName>
    </recommendedName>
</protein>
<evidence type="ECO:0000313" key="11">
    <source>
        <dbReference type="EMBL" id="ABB92212.1"/>
    </source>
</evidence>
<dbReference type="InterPro" id="IPR010086">
    <property type="entry name" value="Flavodoxin_lc"/>
</dbReference>
<comment type="similarity">
    <text evidence="3 9">Belongs to the flavodoxin family.</text>
</comment>
<dbReference type="NCBIfam" id="TIGR01752">
    <property type="entry name" value="flav_long"/>
    <property type="match status" value="1"/>
</dbReference>
<gene>
    <name evidence="11" type="primary">isiB</name>
</gene>
<dbReference type="GO" id="GO:0009055">
    <property type="term" value="F:electron transfer activity"/>
    <property type="evidence" value="ECO:0007669"/>
    <property type="project" value="UniProtKB-UniRule"/>
</dbReference>
<dbReference type="PROSITE" id="PS00201">
    <property type="entry name" value="FLAVODOXIN"/>
    <property type="match status" value="1"/>
</dbReference>
<evidence type="ECO:0000256" key="4">
    <source>
        <dbReference type="ARBA" id="ARBA00017869"/>
    </source>
</evidence>
<dbReference type="PANTHER" id="PTHR42809:SF1">
    <property type="entry name" value="FLAVODOXIN 1"/>
    <property type="match status" value="1"/>
</dbReference>
<name>Q0QM49_9SYNE</name>
<dbReference type="PROSITE" id="PS50902">
    <property type="entry name" value="FLAVODOXIN_LIKE"/>
    <property type="match status" value="1"/>
</dbReference>
<comment type="cofactor">
    <cofactor evidence="1 9">
        <name>FMN</name>
        <dbReference type="ChEBI" id="CHEBI:58210"/>
    </cofactor>
</comment>
<dbReference type="PIRSF" id="PIRSF038996">
    <property type="entry name" value="FldA"/>
    <property type="match status" value="1"/>
</dbReference>
<dbReference type="Gene3D" id="3.40.50.360">
    <property type="match status" value="1"/>
</dbReference>
<dbReference type="InterPro" id="IPR008254">
    <property type="entry name" value="Flavodoxin/NO_synth"/>
</dbReference>
<evidence type="ECO:0000256" key="9">
    <source>
        <dbReference type="PIRNR" id="PIRNR038996"/>
    </source>
</evidence>
<feature type="domain" description="Flavodoxin-like" evidence="10">
    <location>
        <begin position="3"/>
        <end position="166"/>
    </location>
</feature>
<reference evidence="11" key="1">
    <citation type="journal article" date="2006" name="Mar. Ecol. Prog. Ser.">
        <title>Gene diversity and organization in rbcL-containing genome fragments from uncultivated Synechococcus in the Gulf of Mexico.</title>
        <authorList>
            <person name="John D.E."/>
            <person name="Wawrik B."/>
            <person name="Tabita F.R."/>
            <person name="Paul J.H."/>
        </authorList>
    </citation>
    <scope>NUCLEOTIDE SEQUENCE</scope>
</reference>
<keyword evidence="5 9" id="KW-0813">Transport</keyword>
<accession>Q0QM49</accession>
<dbReference type="NCBIfam" id="NF006738">
    <property type="entry name" value="PRK09267.1-4"/>
    <property type="match status" value="1"/>
</dbReference>
<dbReference type="InterPro" id="IPR050619">
    <property type="entry name" value="Flavodoxin"/>
</dbReference>
<evidence type="ECO:0000256" key="6">
    <source>
        <dbReference type="ARBA" id="ARBA00022630"/>
    </source>
</evidence>
<dbReference type="GO" id="GO:0010181">
    <property type="term" value="F:FMN binding"/>
    <property type="evidence" value="ECO:0007669"/>
    <property type="project" value="UniProtKB-UniRule"/>
</dbReference>
<dbReference type="PANTHER" id="PTHR42809">
    <property type="entry name" value="FLAVODOXIN 2"/>
    <property type="match status" value="1"/>
</dbReference>
<organism evidence="11">
    <name type="scientific">uncultured marine type-A Synechococcus 5B2</name>
    <dbReference type="NCBI Taxonomy" id="359140"/>
    <lineage>
        <taxon>Bacteria</taxon>
        <taxon>Bacillati</taxon>
        <taxon>Cyanobacteriota</taxon>
        <taxon>Cyanophyceae</taxon>
        <taxon>Synechococcales</taxon>
        <taxon>Synechococcaceae</taxon>
        <taxon>Synechococcus</taxon>
        <taxon>environmental samples</taxon>
    </lineage>
</organism>
<dbReference type="Pfam" id="PF00258">
    <property type="entry name" value="Flavodoxin_1"/>
    <property type="match status" value="1"/>
</dbReference>
<dbReference type="SUPFAM" id="SSF52218">
    <property type="entry name" value="Flavoproteins"/>
    <property type="match status" value="1"/>
</dbReference>
<evidence type="ECO:0000259" key="10">
    <source>
        <dbReference type="PROSITE" id="PS50902"/>
    </source>
</evidence>
<evidence type="ECO:0000256" key="5">
    <source>
        <dbReference type="ARBA" id="ARBA00022448"/>
    </source>
</evidence>
<evidence type="ECO:0000256" key="3">
    <source>
        <dbReference type="ARBA" id="ARBA00005267"/>
    </source>
</evidence>
<proteinExistence type="inferred from homology"/>
<dbReference type="EMBL" id="DQ284920">
    <property type="protein sequence ID" value="ABB92212.1"/>
    <property type="molecule type" value="Genomic_DNA"/>
</dbReference>
<evidence type="ECO:0000256" key="1">
    <source>
        <dbReference type="ARBA" id="ARBA00001917"/>
    </source>
</evidence>
<keyword evidence="7 9" id="KW-0288">FMN</keyword>
<keyword evidence="8 9" id="KW-0249">Electron transport</keyword>
<comment type="function">
    <text evidence="2 9">Low-potential electron donor to a number of redox enzymes.</text>
</comment>